<evidence type="ECO:0000313" key="2">
    <source>
        <dbReference type="EMBL" id="WHP83246.1"/>
    </source>
</evidence>
<protein>
    <submittedName>
        <fullName evidence="2">Dr family adhesin structural subunit</fullName>
    </submittedName>
</protein>
<keyword evidence="3" id="KW-1185">Reference proteome</keyword>
<evidence type="ECO:0000256" key="1">
    <source>
        <dbReference type="SAM" id="SignalP"/>
    </source>
</evidence>
<dbReference type="RefSeq" id="WP_144242795.1">
    <property type="nucleotide sequence ID" value="NZ_AP028982.1"/>
</dbReference>
<evidence type="ECO:0000313" key="3">
    <source>
        <dbReference type="Proteomes" id="UP001238370"/>
    </source>
</evidence>
<keyword evidence="1" id="KW-0732">Signal</keyword>
<feature type="signal peptide" evidence="1">
    <location>
        <begin position="1"/>
        <end position="19"/>
    </location>
</feature>
<accession>A0ABY8SF66</accession>
<name>A0ABY8SF66_9GAMM</name>
<feature type="chain" id="PRO_5046448324" evidence="1">
    <location>
        <begin position="20"/>
        <end position="162"/>
    </location>
</feature>
<dbReference type="GeneID" id="41066871"/>
<dbReference type="EMBL" id="CP094302">
    <property type="protein sequence ID" value="WHP83246.1"/>
    <property type="molecule type" value="Genomic_DNA"/>
</dbReference>
<reference evidence="2 3" key="1">
    <citation type="submission" date="2022-03" db="EMBL/GenBank/DDBJ databases">
        <title>Survey of Intraspecific Variation of Edwardsiella anguillarum Isolates from Non-Anguillid Fish Host Originating from Varied Geographic Locations.</title>
        <authorList>
            <person name="Armwood A.R."/>
            <person name="Woodyard E."/>
            <person name="Waldbieser G.C."/>
            <person name="Camus A.C."/>
            <person name="Divya D."/>
            <person name="Tekedar H."/>
            <person name="Soto E."/>
            <person name="Stein C."/>
            <person name="Ucko M."/>
            <person name="Ware C."/>
            <person name="Griffin M.J."/>
        </authorList>
    </citation>
    <scope>NUCLEOTIDE SEQUENCE [LARGE SCALE GENOMIC DNA]</scope>
    <source>
        <strain evidence="2 3">R18-35-2</strain>
    </source>
</reference>
<proteinExistence type="predicted"/>
<organism evidence="2 3">
    <name type="scientific">Edwardsiella anguillarum</name>
    <dbReference type="NCBI Taxonomy" id="1821960"/>
    <lineage>
        <taxon>Bacteria</taxon>
        <taxon>Pseudomonadati</taxon>
        <taxon>Pseudomonadota</taxon>
        <taxon>Gammaproteobacteria</taxon>
        <taxon>Enterobacterales</taxon>
        <taxon>Hafniaceae</taxon>
        <taxon>Edwardsiella</taxon>
    </lineage>
</organism>
<sequence length="162" mass="16635">MKKTILAVAIFALGGSAYAATTATSLVTVTGSTGFSIGGNPAKTLGSTITNGVQVGGFTVTNSGTTPAKAAVEISSNNKCSDGSSFQFCYITGDGKGATKQIWVDLDSASDFIWNSTSNQFISKSLMATNAKLPLLFTAIRNNANLTPGEYNLVATVKTSTN</sequence>
<dbReference type="Proteomes" id="UP001238370">
    <property type="component" value="Chromosome"/>
</dbReference>
<gene>
    <name evidence="2" type="ORF">MQ095_15930</name>
</gene>